<evidence type="ECO:0000256" key="2">
    <source>
        <dbReference type="ARBA" id="ARBA00022737"/>
    </source>
</evidence>
<protein>
    <submittedName>
        <fullName evidence="4">Uncharacterized protein</fullName>
    </submittedName>
</protein>
<gene>
    <name evidence="4" type="ORF">SEMRO_941_G222610.1</name>
</gene>
<feature type="compositionally biased region" description="Polar residues" evidence="3">
    <location>
        <begin position="203"/>
        <end position="228"/>
    </location>
</feature>
<keyword evidence="1" id="KW-0732">Signal</keyword>
<dbReference type="AlphaFoldDB" id="A0A9N8EH49"/>
<feature type="region of interest" description="Disordered" evidence="3">
    <location>
        <begin position="127"/>
        <end position="228"/>
    </location>
</feature>
<comment type="caution">
    <text evidence="4">The sequence shown here is derived from an EMBL/GenBank/DDBJ whole genome shotgun (WGS) entry which is preliminary data.</text>
</comment>
<name>A0A9N8EH49_9STRA</name>
<reference evidence="4" key="1">
    <citation type="submission" date="2020-06" db="EMBL/GenBank/DDBJ databases">
        <authorList>
            <consortium name="Plant Systems Biology data submission"/>
        </authorList>
    </citation>
    <scope>NUCLEOTIDE SEQUENCE</scope>
    <source>
        <strain evidence="4">D6</strain>
    </source>
</reference>
<proteinExistence type="predicted"/>
<feature type="compositionally biased region" description="Polar residues" evidence="3">
    <location>
        <begin position="174"/>
        <end position="193"/>
    </location>
</feature>
<dbReference type="InterPro" id="IPR006970">
    <property type="entry name" value="PT"/>
</dbReference>
<dbReference type="EMBL" id="CAICTM010000939">
    <property type="protein sequence ID" value="CAB9518509.1"/>
    <property type="molecule type" value="Genomic_DNA"/>
</dbReference>
<evidence type="ECO:0000256" key="3">
    <source>
        <dbReference type="SAM" id="MobiDB-lite"/>
    </source>
</evidence>
<feature type="compositionally biased region" description="Low complexity" evidence="3">
    <location>
        <begin position="127"/>
        <end position="143"/>
    </location>
</feature>
<accession>A0A9N8EH49</accession>
<evidence type="ECO:0000256" key="1">
    <source>
        <dbReference type="ARBA" id="ARBA00022729"/>
    </source>
</evidence>
<dbReference type="Proteomes" id="UP001153069">
    <property type="component" value="Unassembled WGS sequence"/>
</dbReference>
<evidence type="ECO:0000313" key="5">
    <source>
        <dbReference type="Proteomes" id="UP001153069"/>
    </source>
</evidence>
<organism evidence="4 5">
    <name type="scientific">Seminavis robusta</name>
    <dbReference type="NCBI Taxonomy" id="568900"/>
    <lineage>
        <taxon>Eukaryota</taxon>
        <taxon>Sar</taxon>
        <taxon>Stramenopiles</taxon>
        <taxon>Ochrophyta</taxon>
        <taxon>Bacillariophyta</taxon>
        <taxon>Bacillariophyceae</taxon>
        <taxon>Bacillariophycidae</taxon>
        <taxon>Naviculales</taxon>
        <taxon>Naviculaceae</taxon>
        <taxon>Seminavis</taxon>
    </lineage>
</organism>
<feature type="compositionally biased region" description="Polar residues" evidence="3">
    <location>
        <begin position="144"/>
        <end position="163"/>
    </location>
</feature>
<sequence length="228" mass="24053">MPRTKDGSPNVEAFPYHWSDKKGQSVVSQLLTTRCTGDMDSTYSEEGMVQLELLQVDAEGVAVSDSPTTVFVQEYTSAAGALGPFGWFDFQVNCNCTDNVPTQAPSVTGGPSTTHSPNRLPNYIPVDVPTGSPTTSTSGYPSDIQQATPLVPNSISNRTSNGLPNRLPHFVPNTYPTGHPTSYPQATPSSPTAYPTGHPTGYPTASPTDHTTLSPTGFPTASPTGSHP</sequence>
<keyword evidence="5" id="KW-1185">Reference proteome</keyword>
<evidence type="ECO:0000313" key="4">
    <source>
        <dbReference type="EMBL" id="CAB9518509.1"/>
    </source>
</evidence>
<keyword evidence="2" id="KW-0677">Repeat</keyword>
<dbReference type="Pfam" id="PF04886">
    <property type="entry name" value="PT"/>
    <property type="match status" value="1"/>
</dbReference>